<name>A0A2V5L6C2_9MICC</name>
<dbReference type="SUPFAM" id="SSF56801">
    <property type="entry name" value="Acetyl-CoA synthetase-like"/>
    <property type="match status" value="1"/>
</dbReference>
<dbReference type="PANTHER" id="PTHR43272:SF32">
    <property type="entry name" value="AMP-DEPENDENT SYNTHETASE_LIGASE DOMAIN-CONTAINING PROTEIN"/>
    <property type="match status" value="1"/>
</dbReference>
<dbReference type="GO" id="GO:0016020">
    <property type="term" value="C:membrane"/>
    <property type="evidence" value="ECO:0007669"/>
    <property type="project" value="TreeGrafter"/>
</dbReference>
<dbReference type="InterPro" id="IPR020845">
    <property type="entry name" value="AMP-binding_CS"/>
</dbReference>
<accession>A0A2V5L6C2</accession>
<evidence type="ECO:0000256" key="5">
    <source>
        <dbReference type="ARBA" id="ARBA00032875"/>
    </source>
</evidence>
<gene>
    <name evidence="7" type="ORF">CVV68_11640</name>
</gene>
<dbReference type="InterPro" id="IPR042099">
    <property type="entry name" value="ANL_N_sf"/>
</dbReference>
<evidence type="ECO:0000256" key="3">
    <source>
        <dbReference type="ARBA" id="ARBA00022832"/>
    </source>
</evidence>
<evidence type="ECO:0000256" key="2">
    <source>
        <dbReference type="ARBA" id="ARBA00022598"/>
    </source>
</evidence>
<evidence type="ECO:0000259" key="6">
    <source>
        <dbReference type="Pfam" id="PF00501"/>
    </source>
</evidence>
<evidence type="ECO:0000256" key="4">
    <source>
        <dbReference type="ARBA" id="ARBA00023098"/>
    </source>
</evidence>
<keyword evidence="3" id="KW-0276">Fatty acid metabolism</keyword>
<keyword evidence="2 7" id="KW-0436">Ligase</keyword>
<sequence length="604" mass="64795">MREITVPAQVVSPRTMNTTDFVLRQARLETNPPLFSRRNADNVWVDISAKEFHADVCAIAKGLIASGIQVGDRVGIMARTRYEWSLVDFAIWFAGAVSVPIYETSSPSQVAWNLGDSQAVAVIAETAAHENVIRQAAQNEGLTTLKDVWQMDGDGLDALRDAGRDVADDVLEVHRTSNGLDDVATIIYTSGTTGRPKGCMLTHHNFVELSENALAVLGSSVVAPGSQTIMFLPLAHVFARYISVLAIAGGAKVGHTPDIKNLLPDLQSFKPTFILAVPRVFEKVYNSAALKAEGDGKGKIFAAAAQTAIDFSRASQGGRVPMVLKAKHALFDRLVYGKLRAAMGGNVRHAVSGGGPLGERLGHFFQGIGLQILEGYGLTETTAPITVNRPERIKIGTVGAPLPGNAVRIADDGEILAQGVCVMKGYFGRDDLTEEAFVDGWFRTGDIGELDDQGFLKITGRKKEIIVTAGGKNVVPALLEDQIRADAIVSQCLVLGDNRPFIAAIVTLDEEALPQWGRHHGLPEGITVAQAAKEPAVLDAVQRAVDKANGSVSHAESIKSFRIVDTDFTEGSGHLTPSLKVKRAQVLKDFDAVVEEIYTARKPA</sequence>
<dbReference type="EMBL" id="QJVD01000011">
    <property type="protein sequence ID" value="PYI67061.1"/>
    <property type="molecule type" value="Genomic_DNA"/>
</dbReference>
<comment type="similarity">
    <text evidence="1">Belongs to the ATP-dependent AMP-binding enzyme family.</text>
</comment>
<protein>
    <recommendedName>
        <fullName evidence="5">Acyl-CoA synthetase</fullName>
    </recommendedName>
</protein>
<dbReference type="AlphaFoldDB" id="A0A2V5L6C2"/>
<comment type="caution">
    <text evidence="7">The sequence shown here is derived from an EMBL/GenBank/DDBJ whole genome shotgun (WGS) entry which is preliminary data.</text>
</comment>
<evidence type="ECO:0000313" key="7">
    <source>
        <dbReference type="EMBL" id="PYI67061.1"/>
    </source>
</evidence>
<keyword evidence="4" id="KW-0443">Lipid metabolism</keyword>
<dbReference type="PANTHER" id="PTHR43272">
    <property type="entry name" value="LONG-CHAIN-FATTY-ACID--COA LIGASE"/>
    <property type="match status" value="1"/>
</dbReference>
<feature type="domain" description="AMP-dependent synthetase/ligase" evidence="6">
    <location>
        <begin position="44"/>
        <end position="427"/>
    </location>
</feature>
<dbReference type="OrthoDB" id="9803968at2"/>
<dbReference type="Proteomes" id="UP000247832">
    <property type="component" value="Unassembled WGS sequence"/>
</dbReference>
<dbReference type="GO" id="GO:0004467">
    <property type="term" value="F:long-chain fatty acid-CoA ligase activity"/>
    <property type="evidence" value="ECO:0007669"/>
    <property type="project" value="TreeGrafter"/>
</dbReference>
<dbReference type="InterPro" id="IPR000873">
    <property type="entry name" value="AMP-dep_synth/lig_dom"/>
</dbReference>
<keyword evidence="8" id="KW-1185">Reference proteome</keyword>
<dbReference type="Pfam" id="PF23562">
    <property type="entry name" value="AMP-binding_C_3"/>
    <property type="match status" value="1"/>
</dbReference>
<evidence type="ECO:0000256" key="1">
    <source>
        <dbReference type="ARBA" id="ARBA00006432"/>
    </source>
</evidence>
<evidence type="ECO:0000313" key="8">
    <source>
        <dbReference type="Proteomes" id="UP000247832"/>
    </source>
</evidence>
<dbReference type="Gene3D" id="3.40.50.12780">
    <property type="entry name" value="N-terminal domain of ligase-like"/>
    <property type="match status" value="1"/>
</dbReference>
<organism evidence="7 8">
    <name type="scientific">Arthrobacter livingstonensis</name>
    <dbReference type="NCBI Taxonomy" id="670078"/>
    <lineage>
        <taxon>Bacteria</taxon>
        <taxon>Bacillati</taxon>
        <taxon>Actinomycetota</taxon>
        <taxon>Actinomycetes</taxon>
        <taxon>Micrococcales</taxon>
        <taxon>Micrococcaceae</taxon>
        <taxon>Arthrobacter</taxon>
    </lineage>
</organism>
<dbReference type="PROSITE" id="PS00455">
    <property type="entry name" value="AMP_BINDING"/>
    <property type="match status" value="1"/>
</dbReference>
<reference evidence="7 8" key="1">
    <citation type="submission" date="2018-05" db="EMBL/GenBank/DDBJ databases">
        <title>Genetic diversity of glacier-inhabiting Cryobacterium bacteria in China and description of Cryobacterium mengkeensis sp. nov. and Arthrobacter glacialis sp. nov.</title>
        <authorList>
            <person name="Liu Q."/>
            <person name="Xin Y.-H."/>
        </authorList>
    </citation>
    <scope>NUCLEOTIDE SEQUENCE [LARGE SCALE GENOMIC DNA]</scope>
    <source>
        <strain evidence="7 8">LI2</strain>
    </source>
</reference>
<dbReference type="RefSeq" id="WP_110501172.1">
    <property type="nucleotide sequence ID" value="NZ_QJVD01000011.1"/>
</dbReference>
<proteinExistence type="inferred from homology"/>
<dbReference type="Pfam" id="PF00501">
    <property type="entry name" value="AMP-binding"/>
    <property type="match status" value="1"/>
</dbReference>
<dbReference type="CDD" id="cd05907">
    <property type="entry name" value="VL_LC_FACS_like"/>
    <property type="match status" value="1"/>
</dbReference>